<evidence type="ECO:0000256" key="7">
    <source>
        <dbReference type="ARBA" id="ARBA00023004"/>
    </source>
</evidence>
<keyword evidence="14" id="KW-1185">Reference proteome</keyword>
<feature type="transmembrane region" description="Helical" evidence="12">
    <location>
        <begin position="133"/>
        <end position="156"/>
    </location>
</feature>
<feature type="transmembrane region" description="Helical" evidence="12">
    <location>
        <begin position="220"/>
        <end position="239"/>
    </location>
</feature>
<keyword evidence="8" id="KW-0350">Heme biosynthesis</keyword>
<evidence type="ECO:0000313" key="13">
    <source>
        <dbReference type="EMBL" id="MST34380.1"/>
    </source>
</evidence>
<dbReference type="EMBL" id="WJHE01000974">
    <property type="protein sequence ID" value="MST34380.1"/>
    <property type="molecule type" value="Genomic_DNA"/>
</dbReference>
<evidence type="ECO:0000256" key="10">
    <source>
        <dbReference type="ARBA" id="ARBA00023157"/>
    </source>
</evidence>
<comment type="subcellular location">
    <subcellularLocation>
        <location evidence="1">Membrane</location>
        <topology evidence="1">Multi-pass membrane protein</topology>
    </subcellularLocation>
</comment>
<comment type="caution">
    <text evidence="13">The sequence shown here is derived from an EMBL/GenBank/DDBJ whole genome shotgun (WGS) entry which is preliminary data.</text>
</comment>
<evidence type="ECO:0000256" key="9">
    <source>
        <dbReference type="ARBA" id="ARBA00023136"/>
    </source>
</evidence>
<evidence type="ECO:0000313" key="14">
    <source>
        <dbReference type="Proteomes" id="UP000437736"/>
    </source>
</evidence>
<evidence type="ECO:0000256" key="6">
    <source>
        <dbReference type="ARBA" id="ARBA00023002"/>
    </source>
</evidence>
<dbReference type="InterPro" id="IPR050450">
    <property type="entry name" value="COX15/CtaA_HemeA_synthase"/>
</dbReference>
<gene>
    <name evidence="13" type="ORF">GHK86_16840</name>
</gene>
<feature type="transmembrane region" description="Helical" evidence="12">
    <location>
        <begin position="259"/>
        <end position="279"/>
    </location>
</feature>
<feature type="transmembrane region" description="Helical" evidence="12">
    <location>
        <begin position="162"/>
        <end position="182"/>
    </location>
</feature>
<dbReference type="Pfam" id="PF02628">
    <property type="entry name" value="COX15-CtaA"/>
    <property type="match status" value="2"/>
</dbReference>
<feature type="non-terminal residue" evidence="13">
    <location>
        <position position="359"/>
    </location>
</feature>
<name>A0ABW9QX04_9ACTN</name>
<evidence type="ECO:0000256" key="8">
    <source>
        <dbReference type="ARBA" id="ARBA00023133"/>
    </source>
</evidence>
<evidence type="ECO:0000256" key="5">
    <source>
        <dbReference type="ARBA" id="ARBA00022989"/>
    </source>
</evidence>
<feature type="transmembrane region" description="Helical" evidence="12">
    <location>
        <begin position="107"/>
        <end position="126"/>
    </location>
</feature>
<evidence type="ECO:0000256" key="1">
    <source>
        <dbReference type="ARBA" id="ARBA00004141"/>
    </source>
</evidence>
<organism evidence="13 14">
    <name type="scientific">Acidiferrimicrobium australe</name>
    <dbReference type="NCBI Taxonomy" id="2664430"/>
    <lineage>
        <taxon>Bacteria</taxon>
        <taxon>Bacillati</taxon>
        <taxon>Actinomycetota</taxon>
        <taxon>Acidimicrobiia</taxon>
        <taxon>Acidimicrobiales</taxon>
        <taxon>Acidimicrobiaceae</taxon>
        <taxon>Acidiferrimicrobium</taxon>
    </lineage>
</organism>
<keyword evidence="7" id="KW-0408">Iron</keyword>
<dbReference type="InterPro" id="IPR003780">
    <property type="entry name" value="COX15/CtaA_fam"/>
</dbReference>
<proteinExistence type="predicted"/>
<keyword evidence="10" id="KW-1015">Disulfide bond</keyword>
<feature type="transmembrane region" description="Helical" evidence="12">
    <location>
        <begin position="291"/>
        <end position="309"/>
    </location>
</feature>
<evidence type="ECO:0000256" key="12">
    <source>
        <dbReference type="SAM" id="Phobius"/>
    </source>
</evidence>
<keyword evidence="9 12" id="KW-0472">Membrane</keyword>
<keyword evidence="5 12" id="KW-1133">Transmembrane helix</keyword>
<protein>
    <submittedName>
        <fullName evidence="13">Heme A synthase</fullName>
    </submittedName>
</protein>
<keyword evidence="3 12" id="KW-0812">Transmembrane</keyword>
<accession>A0ABW9QX04</accession>
<dbReference type="PANTHER" id="PTHR35457">
    <property type="entry name" value="HEME A SYNTHASE"/>
    <property type="match status" value="1"/>
</dbReference>
<keyword evidence="2" id="KW-1003">Cell membrane</keyword>
<evidence type="ECO:0000256" key="11">
    <source>
        <dbReference type="ARBA" id="ARBA00023444"/>
    </source>
</evidence>
<keyword evidence="4" id="KW-0479">Metal-binding</keyword>
<reference evidence="13 14" key="1">
    <citation type="submission" date="2019-11" db="EMBL/GenBank/DDBJ databases">
        <title>Acidiferrimicrobium australis gen. nov., sp. nov., an acidophilic and obligately heterotrophic, member of the Actinobacteria that catalyses dissimilatory oxido- reduction of iron isolated from metal-rich acidic water in Chile.</title>
        <authorList>
            <person name="Gonzalez D."/>
            <person name="Huber K."/>
            <person name="Hedrich S."/>
            <person name="Rojas-Villalobos C."/>
            <person name="Quatrini R."/>
            <person name="Dinamarca M.A."/>
            <person name="Schwarz A."/>
            <person name="Canales C."/>
            <person name="Nancucheo I."/>
        </authorList>
    </citation>
    <scope>NUCLEOTIDE SEQUENCE [LARGE SCALE GENOMIC DNA]</scope>
    <source>
        <strain evidence="13 14">USS-CCA1</strain>
    </source>
</reference>
<keyword evidence="6" id="KW-0560">Oxidoreductase</keyword>
<evidence type="ECO:0000256" key="4">
    <source>
        <dbReference type="ARBA" id="ARBA00022723"/>
    </source>
</evidence>
<evidence type="ECO:0000256" key="2">
    <source>
        <dbReference type="ARBA" id="ARBA00022475"/>
    </source>
</evidence>
<evidence type="ECO:0000256" key="3">
    <source>
        <dbReference type="ARBA" id="ARBA00022692"/>
    </source>
</evidence>
<dbReference type="Proteomes" id="UP000437736">
    <property type="component" value="Unassembled WGS sequence"/>
</dbReference>
<feature type="transmembrane region" description="Helical" evidence="12">
    <location>
        <begin position="49"/>
        <end position="71"/>
    </location>
</feature>
<sequence>MPPRPLAARSGPPPAGALRWAAMARPPAPLHRAAAAVAIVRHRRLSPRAFRALCAVAVVGLSLIIVTGAAVRLTGSGLGCPDWPTCADGNVVAPWQFHAWVEFGNRLVTAALSVLCVLAVGAALVRSTRRRDLTWLALGLIGGLLAEIVLGGVTVLEKLAPPFVMAHFLLAVAFLADAVVLYHRAGLPEEPIPGRPGRARVTGTVVPLVTREQSWLARMLLVATVVVITLGTVVTSTGPHGGAPQAPRFSYSLHDVAQLHGSSVEVYLLFTAVTLWLMWRTGAPRSVIRRGEVLLVTLVIQGGIGYTQYFLGVPAGLVELHVIGAVAVVLAVLRFNLGLAARQVEAVPAAAPAAGPVAA</sequence>
<feature type="transmembrane region" description="Helical" evidence="12">
    <location>
        <begin position="315"/>
        <end position="333"/>
    </location>
</feature>
<comment type="pathway">
    <text evidence="11">Porphyrin-containing compound metabolism.</text>
</comment>
<dbReference type="PANTHER" id="PTHR35457:SF1">
    <property type="entry name" value="HEME A SYNTHASE"/>
    <property type="match status" value="1"/>
</dbReference>